<evidence type="ECO:0000256" key="3">
    <source>
        <dbReference type="ARBA" id="ARBA00023274"/>
    </source>
</evidence>
<dbReference type="Gene3D" id="3.40.50.790">
    <property type="match status" value="1"/>
</dbReference>
<proteinExistence type="inferred from homology"/>
<dbReference type="InterPro" id="IPR028364">
    <property type="entry name" value="Ribosomal_uL1/biogenesis"/>
</dbReference>
<reference evidence="5" key="1">
    <citation type="journal article" date="2023" name="Mol. Biol. Evol.">
        <title>Third-Generation Sequencing Reveals the Adaptive Role of the Epigenome in Three Deep-Sea Polychaetes.</title>
        <authorList>
            <person name="Perez M."/>
            <person name="Aroh O."/>
            <person name="Sun Y."/>
            <person name="Lan Y."/>
            <person name="Juniper S.K."/>
            <person name="Young C.R."/>
            <person name="Angers B."/>
            <person name="Qian P.Y."/>
        </authorList>
    </citation>
    <scope>NUCLEOTIDE SEQUENCE</scope>
    <source>
        <strain evidence="5">R07B-5</strain>
    </source>
</reference>
<accession>A0AAD9NRU3</accession>
<dbReference type="EMBL" id="JAODUO010000546">
    <property type="protein sequence ID" value="KAK2178388.1"/>
    <property type="molecule type" value="Genomic_DNA"/>
</dbReference>
<comment type="similarity">
    <text evidence="1">Belongs to the universal ribosomal protein uL1 family.</text>
</comment>
<keyword evidence="6" id="KW-1185">Reference proteome</keyword>
<evidence type="ECO:0000256" key="2">
    <source>
        <dbReference type="ARBA" id="ARBA00022980"/>
    </source>
</evidence>
<dbReference type="InterPro" id="IPR023674">
    <property type="entry name" value="Ribosomal_uL1-like"/>
</dbReference>
<organism evidence="5 6">
    <name type="scientific">Ridgeia piscesae</name>
    <name type="common">Tubeworm</name>
    <dbReference type="NCBI Taxonomy" id="27915"/>
    <lineage>
        <taxon>Eukaryota</taxon>
        <taxon>Metazoa</taxon>
        <taxon>Spiralia</taxon>
        <taxon>Lophotrochozoa</taxon>
        <taxon>Annelida</taxon>
        <taxon>Polychaeta</taxon>
        <taxon>Sedentaria</taxon>
        <taxon>Canalipalpata</taxon>
        <taxon>Sabellida</taxon>
        <taxon>Siboglinidae</taxon>
        <taxon>Ridgeia</taxon>
    </lineage>
</organism>
<dbReference type="AlphaFoldDB" id="A0AAD9NRU3"/>
<gene>
    <name evidence="5" type="ORF">NP493_546g04061</name>
</gene>
<sequence>MPKNWNEFLARTPEDDVWIRTYYPKPMFQFSQCIEMHREFAAPEMSNNMNGLVCLEALLDLTSKKKTKFLGNITGTICLPHFFDDGTENRIVAFCKTAEDKKIAEDMGATYVGGMELVKALEKGEIHHEDYNHVLCTLDMLVDVATIRKHLKDFFPNKAKGTLSDDMEEMMNHFIRGKTYLSTKDSDAVGRLEINIGTLAMTTEQLSDNFNAYVAMISEHRAPNLGPFITEAYVTCPPSTERFKVSPVELVPQGRSSNEGKGKKPSAAEVEEEEDGNLAAAN</sequence>
<dbReference type="Gene3D" id="3.30.190.20">
    <property type="match status" value="1"/>
</dbReference>
<evidence type="ECO:0000256" key="4">
    <source>
        <dbReference type="SAM" id="MobiDB-lite"/>
    </source>
</evidence>
<evidence type="ECO:0000256" key="1">
    <source>
        <dbReference type="ARBA" id="ARBA00010531"/>
    </source>
</evidence>
<feature type="region of interest" description="Disordered" evidence="4">
    <location>
        <begin position="244"/>
        <end position="282"/>
    </location>
</feature>
<evidence type="ECO:0000313" key="5">
    <source>
        <dbReference type="EMBL" id="KAK2178388.1"/>
    </source>
</evidence>
<dbReference type="Pfam" id="PF00687">
    <property type="entry name" value="Ribosomal_L1"/>
    <property type="match status" value="1"/>
</dbReference>
<evidence type="ECO:0000313" key="6">
    <source>
        <dbReference type="Proteomes" id="UP001209878"/>
    </source>
</evidence>
<dbReference type="InterPro" id="IPR016095">
    <property type="entry name" value="Ribosomal_uL1_3-a/b-sand"/>
</dbReference>
<comment type="caution">
    <text evidence="5">The sequence shown here is derived from an EMBL/GenBank/DDBJ whole genome shotgun (WGS) entry which is preliminary data.</text>
</comment>
<dbReference type="GO" id="GO:1990904">
    <property type="term" value="C:ribonucleoprotein complex"/>
    <property type="evidence" value="ECO:0007669"/>
    <property type="project" value="UniProtKB-KW"/>
</dbReference>
<dbReference type="SUPFAM" id="SSF56808">
    <property type="entry name" value="Ribosomal protein L1"/>
    <property type="match status" value="1"/>
</dbReference>
<protein>
    <submittedName>
        <fullName evidence="5">Uncharacterized protein</fullName>
    </submittedName>
</protein>
<dbReference type="PANTHER" id="PTHR36427:SF3">
    <property type="entry name" value="LARGE RIBOSOMAL SUBUNIT PROTEIN UL1M"/>
    <property type="match status" value="1"/>
</dbReference>
<name>A0AAD9NRU3_RIDPI</name>
<keyword evidence="2" id="KW-0689">Ribosomal protein</keyword>
<dbReference type="GO" id="GO:0005840">
    <property type="term" value="C:ribosome"/>
    <property type="evidence" value="ECO:0007669"/>
    <property type="project" value="UniProtKB-KW"/>
</dbReference>
<keyword evidence="3" id="KW-0687">Ribonucleoprotein</keyword>
<dbReference type="PANTHER" id="PTHR36427">
    <property type="entry name" value="54S RIBOSOMAL PROTEIN L1, MITOCHONDRIAL"/>
    <property type="match status" value="1"/>
</dbReference>
<dbReference type="Proteomes" id="UP001209878">
    <property type="component" value="Unassembled WGS sequence"/>
</dbReference>